<dbReference type="SMART" id="SM00698">
    <property type="entry name" value="MORN"/>
    <property type="match status" value="4"/>
</dbReference>
<accession>A0AAD1XS05</accession>
<dbReference type="Pfam" id="PF02493">
    <property type="entry name" value="MORN"/>
    <property type="match status" value="5"/>
</dbReference>
<dbReference type="AlphaFoldDB" id="A0AAD1XS05"/>
<protein>
    <recommendedName>
        <fullName evidence="4">MORN repeat protein</fullName>
    </recommendedName>
</protein>
<gene>
    <name evidence="2" type="ORF">ECRASSUSDP1_LOCUS19183</name>
</gene>
<dbReference type="SUPFAM" id="SSF82185">
    <property type="entry name" value="Histone H3 K4-specific methyltransferase SET7/9 N-terminal domain"/>
    <property type="match status" value="1"/>
</dbReference>
<comment type="caution">
    <text evidence="2">The sequence shown here is derived from an EMBL/GenBank/DDBJ whole genome shotgun (WGS) entry which is preliminary data.</text>
</comment>
<evidence type="ECO:0008006" key="4">
    <source>
        <dbReference type="Google" id="ProtNLM"/>
    </source>
</evidence>
<organism evidence="2 3">
    <name type="scientific">Euplotes crassus</name>
    <dbReference type="NCBI Taxonomy" id="5936"/>
    <lineage>
        <taxon>Eukaryota</taxon>
        <taxon>Sar</taxon>
        <taxon>Alveolata</taxon>
        <taxon>Ciliophora</taxon>
        <taxon>Intramacronucleata</taxon>
        <taxon>Spirotrichea</taxon>
        <taxon>Hypotrichia</taxon>
        <taxon>Euplotida</taxon>
        <taxon>Euplotidae</taxon>
        <taxon>Moneuplotes</taxon>
    </lineage>
</organism>
<sequence>MEGGDRFEFLVQKSVCFDLSLEEYEELTELLNIEHNFLIYYPQAMAVMTEMMSESAFKTYASAKKPSIKYHPSPDLKLVPVSKLADSGHFYFGQINKKTRQFEGIGIEVNSEGQVFHSAFYNGSPNGKGILINNSDLLYFNGEYVNGKFYGTGTYINHSGNIFEGQWKADKINGFVIQTDPNGDIYEGNYVDGKPEGLEKFTQNDGVSTEGQWENNQLNGYAINVLLNGVEYFGNYKNGFKDGNGNLTSPDGSSISGKWVHDKCEKGVYLDTKGREYKIPDEISYKKALSMLESIQHRDNSI</sequence>
<dbReference type="Proteomes" id="UP001295684">
    <property type="component" value="Unassembled WGS sequence"/>
</dbReference>
<keyword evidence="1" id="KW-0677">Repeat</keyword>
<dbReference type="Gene3D" id="2.20.110.10">
    <property type="entry name" value="Histone H3 K4-specific methyltransferase SET7/9 N-terminal domain"/>
    <property type="match status" value="2"/>
</dbReference>
<evidence type="ECO:0000313" key="3">
    <source>
        <dbReference type="Proteomes" id="UP001295684"/>
    </source>
</evidence>
<dbReference type="PANTHER" id="PTHR23084:SF263">
    <property type="entry name" value="MORN REPEAT-CONTAINING PROTEIN 1"/>
    <property type="match status" value="1"/>
</dbReference>
<keyword evidence="3" id="KW-1185">Reference proteome</keyword>
<dbReference type="InterPro" id="IPR003409">
    <property type="entry name" value="MORN"/>
</dbReference>
<evidence type="ECO:0000313" key="2">
    <source>
        <dbReference type="EMBL" id="CAI2377793.1"/>
    </source>
</evidence>
<reference evidence="2" key="1">
    <citation type="submission" date="2023-07" db="EMBL/GenBank/DDBJ databases">
        <authorList>
            <consortium name="AG Swart"/>
            <person name="Singh M."/>
            <person name="Singh A."/>
            <person name="Seah K."/>
            <person name="Emmerich C."/>
        </authorList>
    </citation>
    <scope>NUCLEOTIDE SEQUENCE</scope>
    <source>
        <strain evidence="2">DP1</strain>
    </source>
</reference>
<evidence type="ECO:0000256" key="1">
    <source>
        <dbReference type="ARBA" id="ARBA00022737"/>
    </source>
</evidence>
<dbReference type="EMBL" id="CAMPGE010019461">
    <property type="protein sequence ID" value="CAI2377793.1"/>
    <property type="molecule type" value="Genomic_DNA"/>
</dbReference>
<proteinExistence type="predicted"/>
<name>A0AAD1XS05_EUPCR</name>
<dbReference type="PANTHER" id="PTHR23084">
    <property type="entry name" value="PHOSPHATIDYLINOSITOL-4-PHOSPHATE 5-KINASE RELATED"/>
    <property type="match status" value="1"/>
</dbReference>